<evidence type="ECO:0000256" key="1">
    <source>
        <dbReference type="ARBA" id="ARBA00022553"/>
    </source>
</evidence>
<dbReference type="RefSeq" id="XP_035824788.1">
    <property type="nucleotide sequence ID" value="XM_035968895.1"/>
</dbReference>
<feature type="region of interest" description="Disordered" evidence="4">
    <location>
        <begin position="340"/>
        <end position="399"/>
    </location>
</feature>
<dbReference type="PANTHER" id="PTHR20875:SF5">
    <property type="entry name" value="EF-HAND DOMAIN-CONTAINING PROTEIN"/>
    <property type="match status" value="1"/>
</dbReference>
<sequence length="976" mass="112275">MSQVGVFSRPASQMKVGVSLPEIKHPLAQMGNPGTMDVRGVSRASNGRPFSNPPMSGRPMAAEGNMARKSFSATGRESKASARNKENMMGNPIPIESIPEGVEVTYGDPAATRLPVFGSRAGLGDRDNQSRASGRMSRASTQARLEIDELEASLKEKLRNNYYDVRKKFKDNDPEGRGNVSREAFTRILVTVLGRSISGNTCQRLMERLNFAERQVIPFTEFFSYFREAQESTYPQWMDPVHRANQDRVIMSSGQVHANLREKAKQRFLDLADMIPQMNPGGSGRIMKSEFRQMLNRMNFYMDDTEFEKLWHRYDPANEGIINGQRLLNNLGIEWRGGSRDMPSQVSPFQDQPQPQGRVTVATNGPGKGSVRLTPIEDEIAKTERSERRTPRKKEVERRQQLDIERWLKNKFREGFFNMREAFEDKDPSRSGVVTFDDFVEVLGQFGLKMEKNLLGAFLSRCSVKAMGKGVPYREFLHRFQDRGDEGMTHNVLTDVKHRYNNRAGSPSVNSTISAVETQLTNMFQRDFLALLGMFKKIDHLGTDAVSQEEFRAAIESRFNMDLTDGQFHAFIDRVPLDEDGNVLYARFMQQFDAGGKAPSLYAPRPDMVDPDQMKMPAPPAQMDSPPPENDENMTPLPTAVVPDVESEELHRRRTNQELFKAIKDLLNRRFQEVEQCYYDLDDTNTRRITQEMMYQLLRSFDIKPEISRGEIRDLWRTFITNTDRTLDYLQFIRHFGFSMRSAAFPNAKLHPPRRGDADFMIRSRKLNCAADMLQDNLRAKVDYLWDDLRREFVNMDLYNTGYVTNEEFREVLTELCVNLSNVELEQLINKFEVKKDGRISYIEFLKPFALRKQTWRHGNNMLSLLQHPQPELPIADIVEPPQKGLHGITAKLRHKLAGDWKNLRRAFRKLDVTGTGYLSLPEFRSVLKLANVILDEDEVYHVMTEFDRDLTGKISYEKFIEETFKPETRQSTRGK</sequence>
<dbReference type="InterPro" id="IPR052603">
    <property type="entry name" value="EFCB6"/>
</dbReference>
<name>A0ABM1VQU6_APLCA</name>
<evidence type="ECO:0000256" key="4">
    <source>
        <dbReference type="SAM" id="MobiDB-lite"/>
    </source>
</evidence>
<feature type="compositionally biased region" description="Basic and acidic residues" evidence="4">
    <location>
        <begin position="76"/>
        <end position="86"/>
    </location>
</feature>
<dbReference type="PROSITE" id="PS00018">
    <property type="entry name" value="EF_HAND_1"/>
    <property type="match status" value="1"/>
</dbReference>
<gene>
    <name evidence="7" type="primary">LOC101857710</name>
</gene>
<keyword evidence="1" id="KW-0597">Phosphoprotein</keyword>
<protein>
    <submittedName>
        <fullName evidence="7">EF-hand calcium-binding domain-containing protein 6</fullName>
    </submittedName>
</protein>
<dbReference type="SMART" id="SM00054">
    <property type="entry name" value="EFh"/>
    <property type="match status" value="8"/>
</dbReference>
<dbReference type="InterPro" id="IPR015070">
    <property type="entry name" value="EF_hand_DJBP"/>
</dbReference>
<feature type="compositionally biased region" description="Basic and acidic residues" evidence="4">
    <location>
        <begin position="379"/>
        <end position="399"/>
    </location>
</feature>
<keyword evidence="2" id="KW-0677">Repeat</keyword>
<feature type="region of interest" description="Disordered" evidence="4">
    <location>
        <begin position="70"/>
        <end position="96"/>
    </location>
</feature>
<dbReference type="InterPro" id="IPR018247">
    <property type="entry name" value="EF_Hand_1_Ca_BS"/>
</dbReference>
<feature type="compositionally biased region" description="Polar residues" evidence="4">
    <location>
        <begin position="342"/>
        <end position="363"/>
    </location>
</feature>
<evidence type="ECO:0000259" key="5">
    <source>
        <dbReference type="PROSITE" id="PS50222"/>
    </source>
</evidence>
<reference evidence="7" key="1">
    <citation type="submission" date="2025-08" db="UniProtKB">
        <authorList>
            <consortium name="RefSeq"/>
        </authorList>
    </citation>
    <scope>IDENTIFICATION</scope>
</reference>
<proteinExistence type="predicted"/>
<dbReference type="CDD" id="cd00051">
    <property type="entry name" value="EFh"/>
    <property type="match status" value="2"/>
</dbReference>
<dbReference type="Pfam" id="PF13499">
    <property type="entry name" value="EF-hand_7"/>
    <property type="match status" value="2"/>
</dbReference>
<dbReference type="InterPro" id="IPR011992">
    <property type="entry name" value="EF-hand-dom_pair"/>
</dbReference>
<evidence type="ECO:0000256" key="2">
    <source>
        <dbReference type="ARBA" id="ARBA00022737"/>
    </source>
</evidence>
<evidence type="ECO:0000313" key="6">
    <source>
        <dbReference type="Proteomes" id="UP000694888"/>
    </source>
</evidence>
<dbReference type="Proteomes" id="UP000694888">
    <property type="component" value="Unplaced"/>
</dbReference>
<keyword evidence="6" id="KW-1185">Reference proteome</keyword>
<feature type="compositionally biased region" description="Pro residues" evidence="4">
    <location>
        <begin position="617"/>
        <end position="628"/>
    </location>
</feature>
<feature type="domain" description="EF-hand" evidence="5">
    <location>
        <begin position="899"/>
        <end position="934"/>
    </location>
</feature>
<dbReference type="Pfam" id="PF08976">
    <property type="entry name" value="EF-hand_11"/>
    <property type="match status" value="1"/>
</dbReference>
<keyword evidence="3" id="KW-0106">Calcium</keyword>
<dbReference type="Gene3D" id="1.10.238.10">
    <property type="entry name" value="EF-hand"/>
    <property type="match status" value="7"/>
</dbReference>
<dbReference type="PROSITE" id="PS50222">
    <property type="entry name" value="EF_HAND_2"/>
    <property type="match status" value="3"/>
</dbReference>
<feature type="region of interest" description="Disordered" evidence="4">
    <location>
        <begin position="609"/>
        <end position="632"/>
    </location>
</feature>
<dbReference type="InterPro" id="IPR002048">
    <property type="entry name" value="EF_hand_dom"/>
</dbReference>
<organism evidence="6 7">
    <name type="scientific">Aplysia californica</name>
    <name type="common">California sea hare</name>
    <dbReference type="NCBI Taxonomy" id="6500"/>
    <lineage>
        <taxon>Eukaryota</taxon>
        <taxon>Metazoa</taxon>
        <taxon>Spiralia</taxon>
        <taxon>Lophotrochozoa</taxon>
        <taxon>Mollusca</taxon>
        <taxon>Gastropoda</taxon>
        <taxon>Heterobranchia</taxon>
        <taxon>Euthyneura</taxon>
        <taxon>Tectipleura</taxon>
        <taxon>Aplysiida</taxon>
        <taxon>Aplysioidea</taxon>
        <taxon>Aplysiidae</taxon>
        <taxon>Aplysia</taxon>
    </lineage>
</organism>
<accession>A0ABM1VQU6</accession>
<feature type="domain" description="EF-hand" evidence="5">
    <location>
        <begin position="414"/>
        <end position="449"/>
    </location>
</feature>
<dbReference type="GeneID" id="101857710"/>
<evidence type="ECO:0000313" key="7">
    <source>
        <dbReference type="RefSeq" id="XP_035824788.1"/>
    </source>
</evidence>
<dbReference type="PANTHER" id="PTHR20875">
    <property type="entry name" value="EF-HAND CALCIUM-BINDING DOMAIN-CONTAINING PROTEIN 6-RELATED"/>
    <property type="match status" value="1"/>
</dbReference>
<evidence type="ECO:0000256" key="3">
    <source>
        <dbReference type="ARBA" id="ARBA00022837"/>
    </source>
</evidence>
<dbReference type="SUPFAM" id="SSF47473">
    <property type="entry name" value="EF-hand"/>
    <property type="match status" value="4"/>
</dbReference>
<feature type="region of interest" description="Disordered" evidence="4">
    <location>
        <begin position="117"/>
        <end position="140"/>
    </location>
</feature>
<feature type="domain" description="EF-hand" evidence="5">
    <location>
        <begin position="784"/>
        <end position="819"/>
    </location>
</feature>